<protein>
    <submittedName>
        <fullName evidence="3">Alpha/beta-hydrolase</fullName>
    </submittedName>
</protein>
<feature type="domain" description="Partial AB-hydrolase lipase" evidence="2">
    <location>
        <begin position="10"/>
        <end position="67"/>
    </location>
</feature>
<dbReference type="PANTHER" id="PTHR11005">
    <property type="entry name" value="LYSOSOMAL ACID LIPASE-RELATED"/>
    <property type="match status" value="1"/>
</dbReference>
<feature type="transmembrane region" description="Helical" evidence="1">
    <location>
        <begin position="221"/>
        <end position="240"/>
    </location>
</feature>
<name>G3BD61_CANTC</name>
<dbReference type="InterPro" id="IPR029058">
    <property type="entry name" value="AB_hydrolase_fold"/>
</dbReference>
<feature type="transmembrane region" description="Helical" evidence="1">
    <location>
        <begin position="199"/>
        <end position="215"/>
    </location>
</feature>
<evidence type="ECO:0000256" key="1">
    <source>
        <dbReference type="SAM" id="Phobius"/>
    </source>
</evidence>
<gene>
    <name evidence="3" type="ORF">CANTEDRAFT_110217</name>
</gene>
<dbReference type="KEGG" id="cten:18246177"/>
<organism evidence="4">
    <name type="scientific">Candida tenuis (strain ATCC 10573 / BCRC 21748 / CBS 615 / JCM 9827 / NBRC 10315 / NRRL Y-1498 / VKM Y-70)</name>
    <name type="common">Yeast</name>
    <name type="synonym">Yamadazyma tenuis</name>
    <dbReference type="NCBI Taxonomy" id="590646"/>
    <lineage>
        <taxon>Eukaryota</taxon>
        <taxon>Fungi</taxon>
        <taxon>Dikarya</taxon>
        <taxon>Ascomycota</taxon>
        <taxon>Saccharomycotina</taxon>
        <taxon>Pichiomycetes</taxon>
        <taxon>Debaryomycetaceae</taxon>
        <taxon>Yamadazyma</taxon>
    </lineage>
</organism>
<keyword evidence="1" id="KW-0812">Transmembrane</keyword>
<evidence type="ECO:0000313" key="4">
    <source>
        <dbReference type="Proteomes" id="UP000000707"/>
    </source>
</evidence>
<dbReference type="Proteomes" id="UP000000707">
    <property type="component" value="Unassembled WGS sequence"/>
</dbReference>
<reference evidence="3 4" key="1">
    <citation type="journal article" date="2011" name="Proc. Natl. Acad. Sci. U.S.A.">
        <title>Comparative genomics of xylose-fermenting fungi for enhanced biofuel production.</title>
        <authorList>
            <person name="Wohlbach D.J."/>
            <person name="Kuo A."/>
            <person name="Sato T.K."/>
            <person name="Potts K.M."/>
            <person name="Salamov A.A."/>
            <person name="LaButti K.M."/>
            <person name="Sun H."/>
            <person name="Clum A."/>
            <person name="Pangilinan J.L."/>
            <person name="Lindquist E.A."/>
            <person name="Lucas S."/>
            <person name="Lapidus A."/>
            <person name="Jin M."/>
            <person name="Gunawan C."/>
            <person name="Balan V."/>
            <person name="Dale B.E."/>
            <person name="Jeffries T.W."/>
            <person name="Zinkel R."/>
            <person name="Barry K.W."/>
            <person name="Grigoriev I.V."/>
            <person name="Gasch A.P."/>
        </authorList>
    </citation>
    <scope>NUCLEOTIDE SEQUENCE [LARGE SCALE GENOMIC DNA]</scope>
    <source>
        <strain evidence="4">ATCC 10573 / BCRC 21748 / CBS 615 / JCM 9827 / NBRC 10315 / NRRL Y-1498 / VKM Y-70</strain>
    </source>
</reference>
<dbReference type="GeneID" id="18246177"/>
<dbReference type="GO" id="GO:0016787">
    <property type="term" value="F:hydrolase activity"/>
    <property type="evidence" value="ECO:0007669"/>
    <property type="project" value="UniProtKB-KW"/>
</dbReference>
<dbReference type="SUPFAM" id="SSF53474">
    <property type="entry name" value="alpha/beta-Hydrolases"/>
    <property type="match status" value="1"/>
</dbReference>
<keyword evidence="1" id="KW-0472">Membrane</keyword>
<dbReference type="Pfam" id="PF04083">
    <property type="entry name" value="Abhydro_lipase"/>
    <property type="match status" value="1"/>
</dbReference>
<evidence type="ECO:0000259" key="2">
    <source>
        <dbReference type="Pfam" id="PF04083"/>
    </source>
</evidence>
<dbReference type="HOGENOM" id="CLU_024238_2_0_1"/>
<dbReference type="OrthoDB" id="6130531at2759"/>
<keyword evidence="4" id="KW-1185">Reference proteome</keyword>
<accession>G3BD61</accession>
<dbReference type="eggNOG" id="KOG2624">
    <property type="taxonomic scope" value="Eukaryota"/>
</dbReference>
<keyword evidence="3" id="KW-0378">Hydrolase</keyword>
<dbReference type="GO" id="GO:0006629">
    <property type="term" value="P:lipid metabolic process"/>
    <property type="evidence" value="ECO:0007669"/>
    <property type="project" value="InterPro"/>
</dbReference>
<dbReference type="InterPro" id="IPR006693">
    <property type="entry name" value="AB_hydrolase_lipase"/>
</dbReference>
<feature type="transmembrane region" description="Helical" evidence="1">
    <location>
        <begin position="252"/>
        <end position="273"/>
    </location>
</feature>
<keyword evidence="1" id="KW-1133">Transmembrane helix</keyword>
<dbReference type="AlphaFoldDB" id="G3BD61"/>
<dbReference type="Gene3D" id="3.40.50.1820">
    <property type="entry name" value="alpha/beta hydrolase"/>
    <property type="match status" value="1"/>
</dbReference>
<evidence type="ECO:0000313" key="3">
    <source>
        <dbReference type="EMBL" id="EGV60248.1"/>
    </source>
</evidence>
<dbReference type="STRING" id="590646.G3BD61"/>
<proteinExistence type="predicted"/>
<sequence length="398" mass="46898">MKPTANLRSYVLAIGLELKEYQVQTKDGYILPLHRLIDPKQTDDQRAQMEPILCQHGLLSSSGSFLTPGNRSLPVFLLRQGFDVWLGNNRSGFEPLHAFYTGNLMHNEEYWDWDIQDLAHYDITCLIENVLVHTPNYKKLILMGHSQGCTQSFLMLRNTELAEIHEKVGYFVGLAPAIYPGTLFHKRKFLKFMGNRSKLGFKLFFGVCCFLNVLTQSRNWFHNFPLFGNVCVLMFNYLFQWNGKLWNSNRKIWHFHFIFNVSFVSAKLISWWLSFWREESFRNELVSKETFQDGMNFRATEEPKYNVSDDKTFFPFKQQWFSESVIPMALFIGEVDNLVDGQRLACHMETFEPKYQKNENLHIFEVKHYSHLDVLWANNVIRDIGRDMVEVLQNRQAR</sequence>
<dbReference type="EMBL" id="GL996528">
    <property type="protein sequence ID" value="EGV60248.1"/>
    <property type="molecule type" value="Genomic_DNA"/>
</dbReference>